<accession>A0A3M8PBV1</accession>
<protein>
    <submittedName>
        <fullName evidence="2">Uncharacterized protein</fullName>
    </submittedName>
</protein>
<dbReference type="AlphaFoldDB" id="A0A3M8PBV1"/>
<feature type="transmembrane region" description="Helical" evidence="1">
    <location>
        <begin position="12"/>
        <end position="29"/>
    </location>
</feature>
<dbReference type="RefSeq" id="WP_123163945.1">
    <property type="nucleotide sequence ID" value="NZ_RIAX01000001.1"/>
</dbReference>
<dbReference type="Proteomes" id="UP000275473">
    <property type="component" value="Unassembled WGS sequence"/>
</dbReference>
<keyword evidence="1" id="KW-0812">Transmembrane</keyword>
<keyword evidence="1" id="KW-1133">Transmembrane helix</keyword>
<dbReference type="EMBL" id="RIAX01000001">
    <property type="protein sequence ID" value="RNF41198.1"/>
    <property type="molecule type" value="Genomic_DNA"/>
</dbReference>
<sequence length="73" mass="8080">MKKILSSKWKLSGYALLACIGGTIGGLLVNPSVYVVLGNLTALVLLILVNIIYVLYKNNNKKHKNIEREKQVP</sequence>
<evidence type="ECO:0000313" key="2">
    <source>
        <dbReference type="EMBL" id="RNF41198.1"/>
    </source>
</evidence>
<reference evidence="2 3" key="1">
    <citation type="journal article" date="2018" name="Int. J. Syst. Evol. Microbiol.">
        <title>Planococcus salinus sp. nov., a moderately halophilic bacterium isolated from a saline-alkali soil.</title>
        <authorList>
            <person name="Gan L."/>
        </authorList>
    </citation>
    <scope>NUCLEOTIDE SEQUENCE [LARGE SCALE GENOMIC DNA]</scope>
    <source>
        <strain evidence="2 3">LCB217</strain>
    </source>
</reference>
<keyword evidence="3" id="KW-1185">Reference proteome</keyword>
<proteinExistence type="predicted"/>
<evidence type="ECO:0000313" key="3">
    <source>
        <dbReference type="Proteomes" id="UP000275473"/>
    </source>
</evidence>
<dbReference type="OrthoDB" id="2428472at2"/>
<feature type="transmembrane region" description="Helical" evidence="1">
    <location>
        <begin position="35"/>
        <end position="56"/>
    </location>
</feature>
<comment type="caution">
    <text evidence="2">The sequence shown here is derived from an EMBL/GenBank/DDBJ whole genome shotgun (WGS) entry which is preliminary data.</text>
</comment>
<gene>
    <name evidence="2" type="ORF">EEX84_02285</name>
</gene>
<evidence type="ECO:0000256" key="1">
    <source>
        <dbReference type="SAM" id="Phobius"/>
    </source>
</evidence>
<organism evidence="2 3">
    <name type="scientific">Planococcus salinus</name>
    <dbReference type="NCBI Taxonomy" id="1848460"/>
    <lineage>
        <taxon>Bacteria</taxon>
        <taxon>Bacillati</taxon>
        <taxon>Bacillota</taxon>
        <taxon>Bacilli</taxon>
        <taxon>Bacillales</taxon>
        <taxon>Caryophanaceae</taxon>
        <taxon>Planococcus</taxon>
    </lineage>
</organism>
<name>A0A3M8PBV1_9BACL</name>
<keyword evidence="1" id="KW-0472">Membrane</keyword>